<dbReference type="RefSeq" id="WP_076759646.1">
    <property type="nucleotide sequence ID" value="NZ_FTPL01000004.1"/>
</dbReference>
<keyword evidence="2" id="KW-1185">Reference proteome</keyword>
<gene>
    <name evidence="1" type="ORF">SAMN05428946_2724</name>
</gene>
<reference evidence="2" key="1">
    <citation type="submission" date="2017-01" db="EMBL/GenBank/DDBJ databases">
        <authorList>
            <person name="Varghese N."/>
            <person name="Submissions S."/>
        </authorList>
    </citation>
    <scope>NUCLEOTIDE SEQUENCE [LARGE SCALE GENOMIC DNA]</scope>
    <source>
        <strain evidence="2">MNA4</strain>
    </source>
</reference>
<proteinExistence type="predicted"/>
<organism evidence="1 2">
    <name type="scientific">Edaphobacillus lindanitolerans</name>
    <dbReference type="NCBI Taxonomy" id="550447"/>
    <lineage>
        <taxon>Bacteria</taxon>
        <taxon>Bacillati</taxon>
        <taxon>Bacillota</taxon>
        <taxon>Bacilli</taxon>
        <taxon>Bacillales</taxon>
        <taxon>Bacillaceae</taxon>
        <taxon>Edaphobacillus</taxon>
    </lineage>
</organism>
<evidence type="ECO:0008006" key="3">
    <source>
        <dbReference type="Google" id="ProtNLM"/>
    </source>
</evidence>
<sequence>MRFADRVTFIQETGGGYNPDTGRHEPPEIRRETLPCNLSYVGIDRQKELFGQIDRATAIVRLRQPYSRRFDYAEIEGRRYALSRRTPLRSVNAFYLEEVPKT</sequence>
<accession>A0A1U7PR42</accession>
<dbReference type="EMBL" id="FTPL01000004">
    <property type="protein sequence ID" value="SIT91693.1"/>
    <property type="molecule type" value="Genomic_DNA"/>
</dbReference>
<protein>
    <recommendedName>
        <fullName evidence="3">Phage head-tail adaptor, putative, SPP1 family</fullName>
    </recommendedName>
</protein>
<dbReference type="Proteomes" id="UP000187550">
    <property type="component" value="Unassembled WGS sequence"/>
</dbReference>
<dbReference type="STRING" id="550447.SAMN05428946_2724"/>
<evidence type="ECO:0000313" key="1">
    <source>
        <dbReference type="EMBL" id="SIT91693.1"/>
    </source>
</evidence>
<dbReference type="AlphaFoldDB" id="A0A1U7PR42"/>
<dbReference type="OrthoDB" id="2969230at2"/>
<evidence type="ECO:0000313" key="2">
    <source>
        <dbReference type="Proteomes" id="UP000187550"/>
    </source>
</evidence>
<name>A0A1U7PR42_9BACI</name>